<evidence type="ECO:0000313" key="2">
    <source>
        <dbReference type="Proteomes" id="UP000051952"/>
    </source>
</evidence>
<gene>
    <name evidence="1" type="ORF">BSAL_65065</name>
</gene>
<keyword evidence="2" id="KW-1185">Reference proteome</keyword>
<proteinExistence type="predicted"/>
<evidence type="ECO:0000313" key="1">
    <source>
        <dbReference type="EMBL" id="CUF70992.1"/>
    </source>
</evidence>
<reference evidence="2" key="1">
    <citation type="submission" date="2015-09" db="EMBL/GenBank/DDBJ databases">
        <authorList>
            <consortium name="Pathogen Informatics"/>
        </authorList>
    </citation>
    <scope>NUCLEOTIDE SEQUENCE [LARGE SCALE GENOMIC DNA]</scope>
    <source>
        <strain evidence="2">Lake Konstanz</strain>
    </source>
</reference>
<name>A0A0S4IT54_BODSA</name>
<dbReference type="VEuPathDB" id="TriTrypDB:BSAL_65065"/>
<protein>
    <submittedName>
        <fullName evidence="1">Uncharacterized protein</fullName>
    </submittedName>
</protein>
<sequence>MAFSLVFSAVAQCKKVYDVANNIRKVPEEAYILWQQLDALEPIVRVAQRLNTREASWEVVNKALEVVYEVVAQCDVLLTRTEPDGRPTESESWEEWWAAVPKKATEQVSRIKLIPKLQLRLNSAVGLLQASLSAALLLQRETDKVAEHNEDKKKDHSDFCVPAFIRARRILHLFESGRLECCVNQYQIGKGVLYERTKSQEKSRKCLGNVGIVLRLPSLDTYELLFLNAEALEESIASQSQQPQTPGADAVMAASRLLAAAGQKTQAPPKIEAVVRFEPGALVKTLLVRKNSIGRGGGHDASSHLLLRILLPSGDSYEVESFSSCCVPSQLCYFPTSSEAYQHVTIEVAHMLMLFCGAMSAKKLQLVIDADDDAESASFEKDRAALQAYFATLTQK</sequence>
<dbReference type="EMBL" id="CYKH01000389">
    <property type="protein sequence ID" value="CUF70992.1"/>
    <property type="molecule type" value="Genomic_DNA"/>
</dbReference>
<organism evidence="1 2">
    <name type="scientific">Bodo saltans</name>
    <name type="common">Flagellated protozoan</name>
    <dbReference type="NCBI Taxonomy" id="75058"/>
    <lineage>
        <taxon>Eukaryota</taxon>
        <taxon>Discoba</taxon>
        <taxon>Euglenozoa</taxon>
        <taxon>Kinetoplastea</taxon>
        <taxon>Metakinetoplastina</taxon>
        <taxon>Eubodonida</taxon>
        <taxon>Bodonidae</taxon>
        <taxon>Bodo</taxon>
    </lineage>
</organism>
<dbReference type="Proteomes" id="UP000051952">
    <property type="component" value="Unassembled WGS sequence"/>
</dbReference>
<dbReference type="AlphaFoldDB" id="A0A0S4IT54"/>
<accession>A0A0S4IT54</accession>